<name>J8ZWE2_EDHAE</name>
<dbReference type="Proteomes" id="UP000003163">
    <property type="component" value="Unassembled WGS sequence"/>
</dbReference>
<reference evidence="3" key="2">
    <citation type="submission" date="2015-07" db="EMBL/GenBank/DDBJ databases">
        <title>Contrasting host-pathogen interactions and genome evolution in two generalist and specialist microsporidian pathogens of mosquitoes.</title>
        <authorList>
            <consortium name="The Broad Institute Genomics Platform"/>
            <consortium name="The Broad Institute Genome Sequencing Center for Infectious Disease"/>
            <person name="Cuomo C.A."/>
            <person name="Sanscrainte N.D."/>
            <person name="Goldberg J.M."/>
            <person name="Heiman D."/>
            <person name="Young S."/>
            <person name="Zeng Q."/>
            <person name="Becnel J.J."/>
            <person name="Birren B.W."/>
        </authorList>
    </citation>
    <scope>NUCLEOTIDE SEQUENCE [LARGE SCALE GENOMIC DNA]</scope>
    <source>
        <strain evidence="3">USNM 41457</strain>
    </source>
</reference>
<comment type="caution">
    <text evidence="2">The sequence shown here is derived from an EMBL/GenBank/DDBJ whole genome shotgun (WGS) entry which is preliminary data.</text>
</comment>
<evidence type="ECO:0000313" key="3">
    <source>
        <dbReference type="Proteomes" id="UP000003163"/>
    </source>
</evidence>
<keyword evidence="3" id="KW-1185">Reference proteome</keyword>
<dbReference type="VEuPathDB" id="MicrosporidiaDB:EDEG_01696"/>
<protein>
    <submittedName>
        <fullName evidence="2">Uncharacterized protein</fullName>
    </submittedName>
</protein>
<organism evidence="2 3">
    <name type="scientific">Edhazardia aedis (strain USNM 41457)</name>
    <name type="common">Microsporidian parasite</name>
    <dbReference type="NCBI Taxonomy" id="1003232"/>
    <lineage>
        <taxon>Eukaryota</taxon>
        <taxon>Fungi</taxon>
        <taxon>Fungi incertae sedis</taxon>
        <taxon>Microsporidia</taxon>
        <taxon>Edhazardia</taxon>
    </lineage>
</organism>
<keyword evidence="1" id="KW-0812">Transmembrane</keyword>
<gene>
    <name evidence="2" type="ORF">EDEG_01696</name>
</gene>
<dbReference type="AlphaFoldDB" id="J8ZWE2"/>
<feature type="transmembrane region" description="Helical" evidence="1">
    <location>
        <begin position="88"/>
        <end position="105"/>
    </location>
</feature>
<reference evidence="2 3" key="1">
    <citation type="submission" date="2011-08" db="EMBL/GenBank/DDBJ databases">
        <authorList>
            <person name="Liu Z.J."/>
            <person name="Shi F.L."/>
            <person name="Lu J.Q."/>
            <person name="Li M."/>
            <person name="Wang Z.L."/>
        </authorList>
    </citation>
    <scope>NUCLEOTIDE SEQUENCE [LARGE SCALE GENOMIC DNA]</scope>
    <source>
        <strain evidence="2 3">USNM 41457</strain>
    </source>
</reference>
<dbReference type="InParanoid" id="J8ZWE2"/>
<dbReference type="HOGENOM" id="CLU_2158315_0_0_1"/>
<accession>J8ZWE2</accession>
<dbReference type="EMBL" id="AFBI03000025">
    <property type="protein sequence ID" value="EJW04013.1"/>
    <property type="molecule type" value="Genomic_DNA"/>
</dbReference>
<proteinExistence type="predicted"/>
<keyword evidence="1" id="KW-1133">Transmembrane helix</keyword>
<evidence type="ECO:0000313" key="2">
    <source>
        <dbReference type="EMBL" id="EJW04013.1"/>
    </source>
</evidence>
<sequence length="111" mass="13144">MLGNPLVKHMKSLNYVSAYFLDKIHGNIVRKGQLKIEIHIIYVLRCKSSNIITGHAYLSSTVYRILKFFFGFKIIAISRDRSIISYKYIFFYVFMLFSITLYNNLRTIVYK</sequence>
<keyword evidence="1" id="KW-0472">Membrane</keyword>
<evidence type="ECO:0000256" key="1">
    <source>
        <dbReference type="SAM" id="Phobius"/>
    </source>
</evidence>